<evidence type="ECO:0000313" key="2">
    <source>
        <dbReference type="EMBL" id="MEJ5979240.1"/>
    </source>
</evidence>
<evidence type="ECO:0000313" key="3">
    <source>
        <dbReference type="Proteomes" id="UP001361239"/>
    </source>
</evidence>
<feature type="compositionally biased region" description="Basic residues" evidence="1">
    <location>
        <begin position="500"/>
        <end position="509"/>
    </location>
</feature>
<dbReference type="EMBL" id="JBBHJZ010000006">
    <property type="protein sequence ID" value="MEJ5979240.1"/>
    <property type="molecule type" value="Genomic_DNA"/>
</dbReference>
<reference evidence="2 3" key="1">
    <citation type="submission" date="2024-03" db="EMBL/GenBank/DDBJ databases">
        <authorList>
            <person name="Jo J.-H."/>
        </authorList>
    </citation>
    <scope>NUCLEOTIDE SEQUENCE [LARGE SCALE GENOMIC DNA]</scope>
    <source>
        <strain evidence="2 3">PS1R-30</strain>
    </source>
</reference>
<proteinExistence type="predicted"/>
<comment type="caution">
    <text evidence="2">The sequence shown here is derived from an EMBL/GenBank/DDBJ whole genome shotgun (WGS) entry which is preliminary data.</text>
</comment>
<protein>
    <submittedName>
        <fullName evidence="2">Nuclease-related domain-containing protein</fullName>
    </submittedName>
</protein>
<gene>
    <name evidence="2" type="ORF">WG901_21485</name>
</gene>
<evidence type="ECO:0000256" key="1">
    <source>
        <dbReference type="SAM" id="MobiDB-lite"/>
    </source>
</evidence>
<keyword evidence="3" id="KW-1185">Reference proteome</keyword>
<sequence length="509" mass="57924">MDPTIRGTGTTATERSLAKLADRTFLDLWSYPNTFNDRDLSNGQGKELCDLLVLCGNDLLIFSDKNIRWPSGKIDLAWRRWYRRAVQHSVDQIKGAERWLRRYPDRVFIDPACRTRLPVRLPDPEDLRVHGIAVVSGAREACRSYMNDRDGGLMLTGHLRGDEHLDPITRGLHPFMVGDANPNGAFVHVMDMDALTVVMRELDTISDFVAYLRERADAIRDCRVSMAASEADLLAAYLMSGDSEGRPFIPDIADLAHPLELGIFPPGHYMAFRNSAEWRARREFNQSSYDWDRLIGSFSKNLLDGTSVAIAGMQPELHLAERALRKMALERRTVRRSLSRAFIDAYFKAEKVNQDRFARLVMPPEGGADPECLYLFLVLAFRGEWLVEHGYDYYRDARGGMLKAYCQVALMQHRSAKRIVGIALDASSKQTGRVGRSEDIMLLEITDWTEDLIAETRELQEKAEILLPSRLRPAYLRQKSLAEMDEGGIYSGNRSDRRAARAKARRKRP</sequence>
<accession>A0ABU8S1N5</accession>
<feature type="region of interest" description="Disordered" evidence="1">
    <location>
        <begin position="487"/>
        <end position="509"/>
    </location>
</feature>
<dbReference type="RefSeq" id="WP_339589179.1">
    <property type="nucleotide sequence ID" value="NZ_JBBHJZ010000006.1"/>
</dbReference>
<organism evidence="2 3">
    <name type="scientific">Novosphingobium anseongense</name>
    <dbReference type="NCBI Taxonomy" id="3133436"/>
    <lineage>
        <taxon>Bacteria</taxon>
        <taxon>Pseudomonadati</taxon>
        <taxon>Pseudomonadota</taxon>
        <taxon>Alphaproteobacteria</taxon>
        <taxon>Sphingomonadales</taxon>
        <taxon>Sphingomonadaceae</taxon>
        <taxon>Novosphingobium</taxon>
    </lineage>
</organism>
<dbReference type="Proteomes" id="UP001361239">
    <property type="component" value="Unassembled WGS sequence"/>
</dbReference>
<name>A0ABU8S1N5_9SPHN</name>